<keyword evidence="1" id="KW-0472">Membrane</keyword>
<reference evidence="2 3" key="1">
    <citation type="submission" date="2018-11" db="EMBL/GenBank/DDBJ databases">
        <title>Sequencing the genomes of 1000 actinobacteria strains.</title>
        <authorList>
            <person name="Klenk H.-P."/>
        </authorList>
    </citation>
    <scope>NUCLEOTIDE SEQUENCE [LARGE SCALE GENOMIC DNA]</scope>
    <source>
        <strain evidence="2 3">DSM 15700</strain>
    </source>
</reference>
<dbReference type="EMBL" id="RKQZ01000001">
    <property type="protein sequence ID" value="RPF21912.1"/>
    <property type="molecule type" value="Genomic_DNA"/>
</dbReference>
<proteinExistence type="predicted"/>
<feature type="transmembrane region" description="Helical" evidence="1">
    <location>
        <begin position="7"/>
        <end position="24"/>
    </location>
</feature>
<evidence type="ECO:0000313" key="3">
    <source>
        <dbReference type="Proteomes" id="UP000280501"/>
    </source>
</evidence>
<keyword evidence="1" id="KW-0812">Transmembrane</keyword>
<evidence type="ECO:0000313" key="2">
    <source>
        <dbReference type="EMBL" id="RPF21912.1"/>
    </source>
</evidence>
<comment type="caution">
    <text evidence="2">The sequence shown here is derived from an EMBL/GenBank/DDBJ whole genome shotgun (WGS) entry which is preliminary data.</text>
</comment>
<gene>
    <name evidence="2" type="ORF">EDD34_2549</name>
</gene>
<evidence type="ECO:0000256" key="1">
    <source>
        <dbReference type="SAM" id="Phobius"/>
    </source>
</evidence>
<feature type="transmembrane region" description="Helical" evidence="1">
    <location>
        <begin position="30"/>
        <end position="48"/>
    </location>
</feature>
<keyword evidence="3" id="KW-1185">Reference proteome</keyword>
<name>A0A3N4Z955_9MICO</name>
<sequence length="226" mass="23533">MCRHGNHGWGLPLALVAAAGYAALVTFSYGMHHVAVWALVAFFAWNAVTRDGVQSMGRSAGLGSGEFDADGAPYTSARAKNRTLLIWLIAIVAAAVLVFSVQALGVVGRTMGFFGNQCDSEDGAALQVEAESVKLALGSAKVSDVYCDNSGDGKPYVVISPPDAERVASVVEVLSARGWKCDDVGFGADEGVTVCTNGVDGHSFQMTLELMAGETIDIGLTAIGRE</sequence>
<keyword evidence="1" id="KW-1133">Transmembrane helix</keyword>
<accession>A0A3N4Z955</accession>
<dbReference type="Proteomes" id="UP000280501">
    <property type="component" value="Unassembled WGS sequence"/>
</dbReference>
<organism evidence="2 3">
    <name type="scientific">Myceligenerans xiligouense</name>
    <dbReference type="NCBI Taxonomy" id="253184"/>
    <lineage>
        <taxon>Bacteria</taxon>
        <taxon>Bacillati</taxon>
        <taxon>Actinomycetota</taxon>
        <taxon>Actinomycetes</taxon>
        <taxon>Micrococcales</taxon>
        <taxon>Promicromonosporaceae</taxon>
        <taxon>Myceligenerans</taxon>
    </lineage>
</organism>
<dbReference type="AlphaFoldDB" id="A0A3N4Z955"/>
<protein>
    <submittedName>
        <fullName evidence="2">Uncharacterized protein</fullName>
    </submittedName>
</protein>
<feature type="transmembrane region" description="Helical" evidence="1">
    <location>
        <begin position="84"/>
        <end position="108"/>
    </location>
</feature>